<evidence type="ECO:0000313" key="4">
    <source>
        <dbReference type="Proteomes" id="UP000017973"/>
    </source>
</evidence>
<feature type="domain" description="SLH" evidence="2">
    <location>
        <begin position="1460"/>
        <end position="1519"/>
    </location>
</feature>
<dbReference type="Gene3D" id="2.60.40.2700">
    <property type="match status" value="1"/>
</dbReference>
<feature type="region of interest" description="Disordered" evidence="1">
    <location>
        <begin position="1209"/>
        <end position="1235"/>
    </location>
</feature>
<dbReference type="Pfam" id="PF00395">
    <property type="entry name" value="SLH"/>
    <property type="match status" value="3"/>
</dbReference>
<dbReference type="SUPFAM" id="SSF49313">
    <property type="entry name" value="Cadherin-like"/>
    <property type="match status" value="1"/>
</dbReference>
<dbReference type="InterPro" id="IPR051465">
    <property type="entry name" value="Cell_Envelope_Struct_Comp"/>
</dbReference>
<dbReference type="RefSeq" id="WP_023555505.1">
    <property type="nucleotide sequence ID" value="NZ_KI629787.1"/>
</dbReference>
<comment type="caution">
    <text evidence="3">The sequence shown here is derived from an EMBL/GenBank/DDBJ whole genome shotgun (WGS) entry which is preliminary data.</text>
</comment>
<dbReference type="SUPFAM" id="SSF49265">
    <property type="entry name" value="Fibronectin type III"/>
    <property type="match status" value="1"/>
</dbReference>
<dbReference type="Pfam" id="PF20578">
    <property type="entry name" value="aBig_2"/>
    <property type="match status" value="1"/>
</dbReference>
<feature type="compositionally biased region" description="Basic and acidic residues" evidence="1">
    <location>
        <begin position="1221"/>
        <end position="1232"/>
    </location>
</feature>
<dbReference type="PANTHER" id="PTHR43308">
    <property type="entry name" value="OUTER MEMBRANE PROTEIN ALPHA-RELATED"/>
    <property type="match status" value="1"/>
</dbReference>
<dbReference type="eggNOG" id="COG3210">
    <property type="taxonomic scope" value="Bacteria"/>
</dbReference>
<feature type="domain" description="SLH" evidence="2">
    <location>
        <begin position="1591"/>
        <end position="1650"/>
    </location>
</feature>
<evidence type="ECO:0000313" key="3">
    <source>
        <dbReference type="EMBL" id="EST55715.1"/>
    </source>
</evidence>
<dbReference type="Proteomes" id="UP000017973">
    <property type="component" value="Unassembled WGS sequence"/>
</dbReference>
<keyword evidence="4" id="KW-1185">Reference proteome</keyword>
<sequence length="1650" mass="177447">MTTIALKRIRSLLSLFLVIILFLAFLPIQAVQASDPPDEPEVTAQRIGNLPVGTKIRDSVNWDYFTGKEPGWNPTVKDVYKTAPITWILVEKDKHARNTSLFVSEEIVAELDVRHEAGRLQWKDDSLRIWLRETLYPEISPLFRRAIAVTTYDKGFSDVLENDTLFVLAAPELATIHEPFIDPDQTVIPYFNHATNRMANGNKSGYYWTRTIYPDYFVYYMVNNSTGEVRTSSVYPPNGVRPAVNLQSDTIVMGPFIDSDDGSSYYMLAYEKYRGTAEINPAELQAGQAADVLIQVRNVDDAIDTAFSQLADVTISGYVSAPDGTAGSFAGEELSGTQKTIQVPFANGVATVPLVLHSTSKQTLQLQMKGLLEPNVEAIVVQPSPDAVHSAIVERQPVGPTADGGGLLSTQPALKIQDKFGNPIPGVTVSAKKKAGSGDWTLNGNATVTSDAAGIAAFTGLAAINADTNQDVAAAVIEFSIEGTTVADSASFPIRKDSGKMITGLRPVPHDPDHPNVDDPGKFRKVDSHFYITHETNADLLFSVKSANQVEISVDGASRGTAQRDADGSLKVVQGSESLSIDSTDPLLDSYALRFKALSVLKKSMEIDISATSNSGSDLQSIMLLQAPTDISLDIPTKLEINQTITLTGHTDVEAKLPIVMTATEGRIGPVTIDDQGYFSAEFSAPSTAGEVTVTAKAPGVEQSLAKSWDINIYEPLAITSPDTCNGIAGKPFTCQLTASGGIGDRTWGIESGSFPSGVNLDSRTGLISGTPSGEGTYPFTISVMDSTGEKRTKALAVTIKPSTVLPAPTGLKAIAGDGEVGLSWERVDGATHYDVYEGLASGNYNVGMMRFHDYPDSYSVTGLPNNITRFFAVKAGNWDGESDFSAEVSATPQKNEAPVASSVRIDGTPQVNKTLIGRYTYDDREDDPEGESIFRWYVADDDSGANKQVLAEEDEQSLVLTQELSGKYVTFEITPVAKSGAQVGTAVESHAVGPVRDKPRPPDPPEEPEPPGEEDDEAAVAADSEALRIKFASGDSEDHVTRRLTLASSGRNGSTITWSSDNPDIIDDSGDVTRPNSGEGDVLVTLTATITKGSATATRSFELMVLAREEAPEGNANLRDLQLSAGTLSPKFDPEITSYKARVSNRTTSVTVTASVEDQDSTIAIEGKTVPSGQESKAIRLDVGSNDIEVEVEASDGTTKTYTIKVTRAAASSSSGSSRSTRESSKDEDTTPKGLEVMIDGKQQKAVATMSVEKKSGQTVHTVTVNGRKLADQLEKSDQQATVVISVTSPTDKVNVYLTGDAVQAMVEKEAVLEVQTPNGHYKLPAEELQIMLTAKQFKERVDLSDMTIQIVIAKSDQAQVKRMEDAAKKGTYTVVDPPVDFSLTAAYRGTTIPIHPFHSYVERKIPLPDGVSANQVSTAVVYHEKGGTYHVPTYVRVLDGKYVAVVQSLSDGAYSLIGNPVSLVDVNGHWSQEAVHDLASRMIVSGMDGGYFHPDKPITRAEFAAIIVRGLGLADDENTVVFRDVNASDWYAGIVAQAAQYGIVNGYEDGSFRPLQSITREEAMVMIARAMKLAGMETTNRDTDVNDQLSRFPDGMEVHSWAKDAVAAAVENGLVNGTSTGLMPKNLITRAETAAIVQRMLIKVNLIR</sequence>
<name>V6MCT5_9BACL</name>
<dbReference type="PATRIC" id="fig|1408254.3.peg.1478"/>
<dbReference type="Pfam" id="PF12733">
    <property type="entry name" value="Cadherin-like"/>
    <property type="match status" value="1"/>
</dbReference>
<feature type="compositionally biased region" description="Acidic residues" evidence="1">
    <location>
        <begin position="1005"/>
        <end position="1019"/>
    </location>
</feature>
<dbReference type="PROSITE" id="PS51272">
    <property type="entry name" value="SLH"/>
    <property type="match status" value="3"/>
</dbReference>
<feature type="region of interest" description="Disordered" evidence="1">
    <location>
        <begin position="981"/>
        <end position="1019"/>
    </location>
</feature>
<dbReference type="Pfam" id="PF05345">
    <property type="entry name" value="He_PIG"/>
    <property type="match status" value="1"/>
</dbReference>
<dbReference type="eggNOG" id="COG2374">
    <property type="taxonomic scope" value="Bacteria"/>
</dbReference>
<feature type="domain" description="SLH" evidence="2">
    <location>
        <begin position="1520"/>
        <end position="1583"/>
    </location>
</feature>
<dbReference type="GO" id="GO:0005509">
    <property type="term" value="F:calcium ion binding"/>
    <property type="evidence" value="ECO:0007669"/>
    <property type="project" value="InterPro"/>
</dbReference>
<dbReference type="InterPro" id="IPR013783">
    <property type="entry name" value="Ig-like_fold"/>
</dbReference>
<dbReference type="InterPro" id="IPR025883">
    <property type="entry name" value="Cadherin-like_domain"/>
</dbReference>
<feature type="compositionally biased region" description="Low complexity" evidence="1">
    <location>
        <begin position="1209"/>
        <end position="1220"/>
    </location>
</feature>
<organism evidence="3 4">
    <name type="scientific">Brevibacillus panacihumi W25</name>
    <dbReference type="NCBI Taxonomy" id="1408254"/>
    <lineage>
        <taxon>Bacteria</taxon>
        <taxon>Bacillati</taxon>
        <taxon>Bacillota</taxon>
        <taxon>Bacilli</taxon>
        <taxon>Bacillales</taxon>
        <taxon>Paenibacillaceae</taxon>
        <taxon>Brevibacillus</taxon>
    </lineage>
</organism>
<dbReference type="InterPro" id="IPR015919">
    <property type="entry name" value="Cadherin-like_sf"/>
</dbReference>
<dbReference type="Pfam" id="PF19789">
    <property type="entry name" value="DUF6273"/>
    <property type="match status" value="1"/>
</dbReference>
<dbReference type="PANTHER" id="PTHR43308:SF5">
    <property type="entry name" value="S-LAYER PROTEIN _ PEPTIDOGLYCAN ENDO-BETA-N-ACETYLGLUCOSAMINIDASE"/>
    <property type="match status" value="1"/>
</dbReference>
<evidence type="ECO:0000256" key="1">
    <source>
        <dbReference type="SAM" id="MobiDB-lite"/>
    </source>
</evidence>
<evidence type="ECO:0000259" key="2">
    <source>
        <dbReference type="PROSITE" id="PS51272"/>
    </source>
</evidence>
<accession>V6MCT5</accession>
<dbReference type="Gene3D" id="2.60.40.10">
    <property type="entry name" value="Immunoglobulins"/>
    <property type="match status" value="3"/>
</dbReference>
<dbReference type="OrthoDB" id="663332at2"/>
<dbReference type="eggNOG" id="COG5279">
    <property type="taxonomic scope" value="Bacteria"/>
</dbReference>
<dbReference type="EMBL" id="AYJU01000003">
    <property type="protein sequence ID" value="EST55715.1"/>
    <property type="molecule type" value="Genomic_DNA"/>
</dbReference>
<dbReference type="STRING" id="1408254.T458_07450"/>
<dbReference type="InterPro" id="IPR046780">
    <property type="entry name" value="aBig_2"/>
</dbReference>
<dbReference type="GO" id="GO:0016020">
    <property type="term" value="C:membrane"/>
    <property type="evidence" value="ECO:0007669"/>
    <property type="project" value="InterPro"/>
</dbReference>
<dbReference type="eggNOG" id="COG4733">
    <property type="taxonomic scope" value="Bacteria"/>
</dbReference>
<dbReference type="InterPro" id="IPR001119">
    <property type="entry name" value="SLH_dom"/>
</dbReference>
<dbReference type="HOGENOM" id="CLU_242489_0_0_9"/>
<dbReference type="InterPro" id="IPR046240">
    <property type="entry name" value="DUF6273"/>
</dbReference>
<reference evidence="3 4" key="1">
    <citation type="journal article" date="2014" name="Genome Announc.">
        <title>Draft Genome Sequence of Brevibacillus panacihumi Strain W25, a Halotolerant Hydrocarbon-Degrading Bacterium.</title>
        <authorList>
            <person name="Wang X."/>
            <person name="Jin D."/>
            <person name="Zhou L."/>
            <person name="Wu L."/>
            <person name="An W."/>
            <person name="Chen Y."/>
            <person name="Zhao L."/>
        </authorList>
    </citation>
    <scope>NUCLEOTIDE SEQUENCE [LARGE SCALE GENOMIC DNA]</scope>
    <source>
        <strain evidence="3 4">W25</strain>
    </source>
</reference>
<dbReference type="InterPro" id="IPR036116">
    <property type="entry name" value="FN3_sf"/>
</dbReference>
<protein>
    <recommendedName>
        <fullName evidence="2">SLH domain-containing protein</fullName>
    </recommendedName>
</protein>
<gene>
    <name evidence="3" type="ORF">T458_07450</name>
</gene>
<proteinExistence type="predicted"/>